<evidence type="ECO:0000256" key="3">
    <source>
        <dbReference type="ARBA" id="ARBA00022448"/>
    </source>
</evidence>
<keyword evidence="5 8" id="KW-1133">Transmembrane helix</keyword>
<evidence type="ECO:0000256" key="4">
    <source>
        <dbReference type="ARBA" id="ARBA00022692"/>
    </source>
</evidence>
<dbReference type="PANTHER" id="PTHR43829">
    <property type="entry name" value="AQUAPORIN OR AQUAGLYCEROPORIN RELATED"/>
    <property type="match status" value="1"/>
</dbReference>
<dbReference type="InterPro" id="IPR050363">
    <property type="entry name" value="MIP/Aquaporin"/>
</dbReference>
<dbReference type="SUPFAM" id="SSF81338">
    <property type="entry name" value="Aquaporin-like"/>
    <property type="match status" value="1"/>
</dbReference>
<dbReference type="RefSeq" id="WP_188943189.1">
    <property type="nucleotide sequence ID" value="NZ_BMPN01000003.1"/>
</dbReference>
<evidence type="ECO:0000313" key="9">
    <source>
        <dbReference type="EMBL" id="GGJ60916.1"/>
    </source>
</evidence>
<feature type="transmembrane region" description="Helical" evidence="8">
    <location>
        <begin position="37"/>
        <end position="62"/>
    </location>
</feature>
<keyword evidence="10" id="KW-1185">Reference proteome</keyword>
<feature type="transmembrane region" description="Helical" evidence="8">
    <location>
        <begin position="163"/>
        <end position="184"/>
    </location>
</feature>
<proteinExistence type="inferred from homology"/>
<reference evidence="10" key="1">
    <citation type="journal article" date="2019" name="Int. J. Syst. Evol. Microbiol.">
        <title>The Global Catalogue of Microorganisms (GCM) 10K type strain sequencing project: providing services to taxonomists for standard genome sequencing and annotation.</title>
        <authorList>
            <consortium name="The Broad Institute Genomics Platform"/>
            <consortium name="The Broad Institute Genome Sequencing Center for Infectious Disease"/>
            <person name="Wu L."/>
            <person name="Ma J."/>
        </authorList>
    </citation>
    <scope>NUCLEOTIDE SEQUENCE [LARGE SCALE GENOMIC DNA]</scope>
    <source>
        <strain evidence="10">JCM 30071</strain>
    </source>
</reference>
<evidence type="ECO:0000256" key="1">
    <source>
        <dbReference type="ARBA" id="ARBA00004141"/>
    </source>
</evidence>
<evidence type="ECO:0000256" key="2">
    <source>
        <dbReference type="ARBA" id="ARBA00006175"/>
    </source>
</evidence>
<feature type="transmembrane region" description="Helical" evidence="8">
    <location>
        <begin position="6"/>
        <end position="25"/>
    </location>
</feature>
<comment type="subcellular location">
    <subcellularLocation>
        <location evidence="1">Membrane</location>
        <topology evidence="1">Multi-pass membrane protein</topology>
    </subcellularLocation>
</comment>
<dbReference type="PRINTS" id="PR00783">
    <property type="entry name" value="MINTRINSICP"/>
</dbReference>
<sequence length="265" mass="27976">MSEFIGELIGTMILIIFGGGVVAGVNLKKTLSEGSGWVLISFAWGLGVAMGVYAVGSITGAHLNPAVTLGFASIGEFPWAKVPIYICAQMLGGMIGAVIVFFHYLPHWKETNDPAVKLGVFSTGPAIPSTMANLISEMIGTFVLVMGLLFIGANTFTEGLNPLIVGLLIVVIGMSLGGTTGYAINPARDLGPRIAHWFLPIPGKGHSNWSYAWIPVIGPALGGIYGGLFYEAIFNTNGTIIFWVFSIGILLLFATALLQELKKAS</sequence>
<evidence type="ECO:0000313" key="10">
    <source>
        <dbReference type="Proteomes" id="UP000634435"/>
    </source>
</evidence>
<evidence type="ECO:0000256" key="6">
    <source>
        <dbReference type="ARBA" id="ARBA00023136"/>
    </source>
</evidence>
<dbReference type="NCBIfam" id="TIGR00861">
    <property type="entry name" value="MIP"/>
    <property type="match status" value="1"/>
</dbReference>
<dbReference type="InterPro" id="IPR023271">
    <property type="entry name" value="Aquaporin-like"/>
</dbReference>
<evidence type="ECO:0000256" key="5">
    <source>
        <dbReference type="ARBA" id="ARBA00022989"/>
    </source>
</evidence>
<organism evidence="9 10">
    <name type="scientific">Virgibacillus kapii</name>
    <dbReference type="NCBI Taxonomy" id="1638645"/>
    <lineage>
        <taxon>Bacteria</taxon>
        <taxon>Bacillati</taxon>
        <taxon>Bacillota</taxon>
        <taxon>Bacilli</taxon>
        <taxon>Bacillales</taxon>
        <taxon>Bacillaceae</taxon>
        <taxon>Virgibacillus</taxon>
    </lineage>
</organism>
<protein>
    <submittedName>
        <fullName evidence="9">Glycerol uptake facilitator protein</fullName>
    </submittedName>
</protein>
<dbReference type="CDD" id="cd00333">
    <property type="entry name" value="MIP"/>
    <property type="match status" value="1"/>
</dbReference>
<gene>
    <name evidence="9" type="primary">glpF</name>
    <name evidence="9" type="ORF">GCM10007111_23860</name>
</gene>
<dbReference type="InterPro" id="IPR000425">
    <property type="entry name" value="MIP"/>
</dbReference>
<name>A0ABQ2DPA6_9BACI</name>
<dbReference type="PROSITE" id="PS00221">
    <property type="entry name" value="MIP"/>
    <property type="match status" value="1"/>
</dbReference>
<feature type="transmembrane region" description="Helical" evidence="8">
    <location>
        <begin position="126"/>
        <end position="151"/>
    </location>
</feature>
<feature type="transmembrane region" description="Helical" evidence="8">
    <location>
        <begin position="82"/>
        <end position="105"/>
    </location>
</feature>
<dbReference type="EMBL" id="BMPN01000003">
    <property type="protein sequence ID" value="GGJ60916.1"/>
    <property type="molecule type" value="Genomic_DNA"/>
</dbReference>
<comment type="similarity">
    <text evidence="2 7">Belongs to the MIP/aquaporin (TC 1.A.8) family.</text>
</comment>
<evidence type="ECO:0000256" key="7">
    <source>
        <dbReference type="RuleBase" id="RU000477"/>
    </source>
</evidence>
<feature type="transmembrane region" description="Helical" evidence="8">
    <location>
        <begin position="211"/>
        <end position="234"/>
    </location>
</feature>
<keyword evidence="3 7" id="KW-0813">Transport</keyword>
<comment type="caution">
    <text evidence="9">The sequence shown here is derived from an EMBL/GenBank/DDBJ whole genome shotgun (WGS) entry which is preliminary data.</text>
</comment>
<dbReference type="PANTHER" id="PTHR43829:SF9">
    <property type="entry name" value="AQUAPORIN-9"/>
    <property type="match status" value="1"/>
</dbReference>
<dbReference type="Proteomes" id="UP000634435">
    <property type="component" value="Unassembled WGS sequence"/>
</dbReference>
<feature type="transmembrane region" description="Helical" evidence="8">
    <location>
        <begin position="240"/>
        <end position="258"/>
    </location>
</feature>
<dbReference type="Pfam" id="PF00230">
    <property type="entry name" value="MIP"/>
    <property type="match status" value="1"/>
</dbReference>
<dbReference type="Gene3D" id="1.20.1080.10">
    <property type="entry name" value="Glycerol uptake facilitator protein"/>
    <property type="match status" value="1"/>
</dbReference>
<dbReference type="InterPro" id="IPR022357">
    <property type="entry name" value="MIP_CS"/>
</dbReference>
<keyword evidence="6 8" id="KW-0472">Membrane</keyword>
<accession>A0ABQ2DPA6</accession>
<evidence type="ECO:0000256" key="8">
    <source>
        <dbReference type="SAM" id="Phobius"/>
    </source>
</evidence>
<keyword evidence="4 7" id="KW-0812">Transmembrane</keyword>